<feature type="transmembrane region" description="Helical" evidence="5">
    <location>
        <begin position="251"/>
        <end position="269"/>
    </location>
</feature>
<keyword evidence="8" id="KW-1185">Reference proteome</keyword>
<evidence type="ECO:0000256" key="3">
    <source>
        <dbReference type="ARBA" id="ARBA00022989"/>
    </source>
</evidence>
<dbReference type="PANTHER" id="PTHR37422">
    <property type="entry name" value="TEICHURONIC ACID BIOSYNTHESIS PROTEIN TUAE"/>
    <property type="match status" value="1"/>
</dbReference>
<dbReference type="InterPro" id="IPR051533">
    <property type="entry name" value="WaaL-like"/>
</dbReference>
<dbReference type="PANTHER" id="PTHR37422:SF13">
    <property type="entry name" value="LIPOPOLYSACCHARIDE BIOSYNTHESIS PROTEIN PA4999-RELATED"/>
    <property type="match status" value="1"/>
</dbReference>
<feature type="transmembrane region" description="Helical" evidence="5">
    <location>
        <begin position="169"/>
        <end position="187"/>
    </location>
</feature>
<keyword evidence="4 5" id="KW-0472">Membrane</keyword>
<keyword evidence="3 5" id="KW-1133">Transmembrane helix</keyword>
<comment type="subcellular location">
    <subcellularLocation>
        <location evidence="1">Membrane</location>
        <topology evidence="1">Multi-pass membrane protein</topology>
    </subcellularLocation>
</comment>
<dbReference type="AlphaFoldDB" id="L0DVJ9"/>
<dbReference type="PATRIC" id="fig|1255043.3.peg.1404"/>
<feature type="transmembrane region" description="Helical" evidence="5">
    <location>
        <begin position="222"/>
        <end position="239"/>
    </location>
</feature>
<feature type="transmembrane region" description="Helical" evidence="5">
    <location>
        <begin position="12"/>
        <end position="32"/>
    </location>
</feature>
<dbReference type="OrthoDB" id="9783389at2"/>
<dbReference type="GO" id="GO:0016020">
    <property type="term" value="C:membrane"/>
    <property type="evidence" value="ECO:0007669"/>
    <property type="project" value="UniProtKB-SubCell"/>
</dbReference>
<feature type="transmembrane region" description="Helical" evidence="5">
    <location>
        <begin position="44"/>
        <end position="65"/>
    </location>
</feature>
<dbReference type="STRING" id="1255043.TVNIR_1387"/>
<evidence type="ECO:0000256" key="4">
    <source>
        <dbReference type="ARBA" id="ARBA00023136"/>
    </source>
</evidence>
<evidence type="ECO:0000313" key="7">
    <source>
        <dbReference type="EMBL" id="AGA33058.1"/>
    </source>
</evidence>
<dbReference type="eggNOG" id="COG3307">
    <property type="taxonomic scope" value="Bacteria"/>
</dbReference>
<protein>
    <submittedName>
        <fullName evidence="7">O-antigen polymerase family protein</fullName>
    </submittedName>
</protein>
<evidence type="ECO:0000256" key="2">
    <source>
        <dbReference type="ARBA" id="ARBA00022692"/>
    </source>
</evidence>
<evidence type="ECO:0000313" key="8">
    <source>
        <dbReference type="Proteomes" id="UP000010809"/>
    </source>
</evidence>
<feature type="transmembrane region" description="Helical" evidence="5">
    <location>
        <begin position="368"/>
        <end position="387"/>
    </location>
</feature>
<dbReference type="Proteomes" id="UP000010809">
    <property type="component" value="Chromosome"/>
</dbReference>
<feature type="transmembrane region" description="Helical" evidence="5">
    <location>
        <begin position="120"/>
        <end position="142"/>
    </location>
</feature>
<keyword evidence="2 5" id="KW-0812">Transmembrane</keyword>
<feature type="domain" description="O-antigen ligase-related" evidence="6">
    <location>
        <begin position="208"/>
        <end position="348"/>
    </location>
</feature>
<dbReference type="HOGENOM" id="CLU_035700_1_0_6"/>
<reference evidence="7" key="1">
    <citation type="submission" date="2015-12" db="EMBL/GenBank/DDBJ databases">
        <authorList>
            <person name="Tikhonova T.V."/>
            <person name="Pavlov A.R."/>
            <person name="Beletsky A.V."/>
            <person name="Mardanov A.V."/>
            <person name="Sorokin D.Y."/>
            <person name="Ravin N.V."/>
            <person name="Popov V.O."/>
        </authorList>
    </citation>
    <scope>NUCLEOTIDE SEQUENCE</scope>
    <source>
        <strain evidence="7">DSM 14787</strain>
    </source>
</reference>
<feature type="transmembrane region" description="Helical" evidence="5">
    <location>
        <begin position="333"/>
        <end position="356"/>
    </location>
</feature>
<accession>L0DVJ9</accession>
<evidence type="ECO:0000256" key="5">
    <source>
        <dbReference type="SAM" id="Phobius"/>
    </source>
</evidence>
<sequence length="425" mass="45699">MLGNRIPEAMTASLLLMTSASLLAGILAMLPLQGALALPSRSWLAFGGAFSALVLVQVLPLSALADVFGAYPDALWQHPAFEPRHWSPDVGATLRGWAAFVALFTAAWIAHGLCRAQRHLLWLGLVGMALFQAGYGVAAHAAGTDSIFGVWPRNNPDFVHGSFSNRNLFAAYLALLWPLSVAVWWIRDMPLLGRLPKELKVAGSLMASAVIGAALLASASRLGSAAGMAGMLVALILWSRHRHLLHAHTAWPAYLALAAALLAAAWYGLTPLAARLLATGIDDGRFEVAALMLAEFPWQWYLHGVGLGGFEAVFKQFQPGHISGWYDYAHNDLLQWLVEMGFAGLLLLAVVVGALFRSAHLSTERIALYAGLAALSMVGLGDFSWHIPATQFTLALFIGTLLRRPRYGLSPIRQAGTPSYGPLRT</sequence>
<evidence type="ECO:0000256" key="1">
    <source>
        <dbReference type="ARBA" id="ARBA00004141"/>
    </source>
</evidence>
<gene>
    <name evidence="7" type="ordered locus">TVNIR_1387</name>
</gene>
<feature type="transmembrane region" description="Helical" evidence="5">
    <location>
        <begin position="94"/>
        <end position="113"/>
    </location>
</feature>
<dbReference type="KEGG" id="tni:TVNIR_1387"/>
<dbReference type="EMBL" id="CP003989">
    <property type="protein sequence ID" value="AGA33058.1"/>
    <property type="molecule type" value="Genomic_DNA"/>
</dbReference>
<dbReference type="InterPro" id="IPR007016">
    <property type="entry name" value="O-antigen_ligase-rel_domated"/>
</dbReference>
<evidence type="ECO:0000259" key="6">
    <source>
        <dbReference type="Pfam" id="PF04932"/>
    </source>
</evidence>
<name>L0DVJ9_THIND</name>
<feature type="transmembrane region" description="Helical" evidence="5">
    <location>
        <begin position="199"/>
        <end position="216"/>
    </location>
</feature>
<proteinExistence type="predicted"/>
<dbReference type="Pfam" id="PF04932">
    <property type="entry name" value="Wzy_C"/>
    <property type="match status" value="1"/>
</dbReference>
<organism evidence="7 8">
    <name type="scientific">Thioalkalivibrio nitratireducens (strain DSM 14787 / UNIQEM 213 / ALEN2)</name>
    <dbReference type="NCBI Taxonomy" id="1255043"/>
    <lineage>
        <taxon>Bacteria</taxon>
        <taxon>Pseudomonadati</taxon>
        <taxon>Pseudomonadota</taxon>
        <taxon>Gammaproteobacteria</taxon>
        <taxon>Chromatiales</taxon>
        <taxon>Ectothiorhodospiraceae</taxon>
        <taxon>Thioalkalivibrio</taxon>
    </lineage>
</organism>